<sequence>MTSPEAVPSATAPNHGADLGTSKASLEVKPGVTEGQSTATTPPASTTPEPAPSTTANKPNNDNDAAVTDDDGVNPLDFSGSVDSNHDLPTPATIRKIDNYVVLDRDGKSHTFRSLYTGRHTARRVLIIFIRHFYCGPTFIAVVGCGDPALIPMYAAATGSPFPIYADPTRRLYSELGMVRTLALGPRPAYTRQHLLKSSVASIVQGLKQVPKGLALRGGDSKQIGGEFLFEPVSGGGGDDADGGGGPPETWGKTGTGTGTAESGGEGGGEETSLDGKGEGGEGG</sequence>
<dbReference type="Proteomes" id="UP001197093">
    <property type="component" value="Unassembled WGS sequence"/>
</dbReference>
<evidence type="ECO:0000313" key="3">
    <source>
        <dbReference type="Proteomes" id="UP001197093"/>
    </source>
</evidence>
<feature type="compositionally biased region" description="Low complexity" evidence="1">
    <location>
        <begin position="37"/>
        <end position="66"/>
    </location>
</feature>
<accession>A0AAD4HWH8</accession>
<dbReference type="EMBL" id="JAHCVI010000002">
    <property type="protein sequence ID" value="KAG7289684.1"/>
    <property type="molecule type" value="Genomic_DNA"/>
</dbReference>
<dbReference type="InterPro" id="IPR032801">
    <property type="entry name" value="PXL2A/B/C"/>
</dbReference>
<protein>
    <submittedName>
        <fullName evidence="2">Uncharacterized protein</fullName>
    </submittedName>
</protein>
<dbReference type="PANTHER" id="PTHR28630:SF3">
    <property type="entry name" value="PEROXIREDOXIN-LIKE 2C"/>
    <property type="match status" value="1"/>
</dbReference>
<dbReference type="PANTHER" id="PTHR28630">
    <property type="match status" value="1"/>
</dbReference>
<name>A0AAD4HWH8_9PEZI</name>
<keyword evidence="3" id="KW-1185">Reference proteome</keyword>
<proteinExistence type="predicted"/>
<feature type="region of interest" description="Disordered" evidence="1">
    <location>
        <begin position="228"/>
        <end position="284"/>
    </location>
</feature>
<comment type="caution">
    <text evidence="2">The sequence shown here is derived from an EMBL/GenBank/DDBJ whole genome shotgun (WGS) entry which is preliminary data.</text>
</comment>
<evidence type="ECO:0000256" key="1">
    <source>
        <dbReference type="SAM" id="MobiDB-lite"/>
    </source>
</evidence>
<feature type="region of interest" description="Disordered" evidence="1">
    <location>
        <begin position="1"/>
        <end position="90"/>
    </location>
</feature>
<feature type="compositionally biased region" description="Gly residues" evidence="1">
    <location>
        <begin position="254"/>
        <end position="267"/>
    </location>
</feature>
<evidence type="ECO:0000313" key="2">
    <source>
        <dbReference type="EMBL" id="KAG7289684.1"/>
    </source>
</evidence>
<organism evidence="2 3">
    <name type="scientific">Staphylotrichum longicolle</name>
    <dbReference type="NCBI Taxonomy" id="669026"/>
    <lineage>
        <taxon>Eukaryota</taxon>
        <taxon>Fungi</taxon>
        <taxon>Dikarya</taxon>
        <taxon>Ascomycota</taxon>
        <taxon>Pezizomycotina</taxon>
        <taxon>Sordariomycetes</taxon>
        <taxon>Sordariomycetidae</taxon>
        <taxon>Sordariales</taxon>
        <taxon>Chaetomiaceae</taxon>
        <taxon>Staphylotrichum</taxon>
    </lineage>
</organism>
<feature type="compositionally biased region" description="Basic and acidic residues" evidence="1">
    <location>
        <begin position="274"/>
        <end position="284"/>
    </location>
</feature>
<reference evidence="2" key="1">
    <citation type="submission" date="2023-02" db="EMBL/GenBank/DDBJ databases">
        <authorList>
            <person name="Palmer J.M."/>
        </authorList>
    </citation>
    <scope>NUCLEOTIDE SEQUENCE</scope>
    <source>
        <strain evidence="2">FW57</strain>
    </source>
</reference>
<gene>
    <name evidence="2" type="ORF">NEMBOFW57_006060</name>
</gene>
<feature type="compositionally biased region" description="Gly residues" evidence="1">
    <location>
        <begin position="234"/>
        <end position="247"/>
    </location>
</feature>
<dbReference type="Pfam" id="PF13911">
    <property type="entry name" value="AhpC-TSA_2"/>
    <property type="match status" value="1"/>
</dbReference>
<dbReference type="AlphaFoldDB" id="A0AAD4HWH8"/>